<feature type="compositionally biased region" description="Polar residues" evidence="1">
    <location>
        <begin position="411"/>
        <end position="430"/>
    </location>
</feature>
<protein>
    <submittedName>
        <fullName evidence="2">Uncharacterized protein</fullName>
    </submittedName>
</protein>
<feature type="compositionally biased region" description="Polar residues" evidence="1">
    <location>
        <begin position="215"/>
        <end position="231"/>
    </location>
</feature>
<feature type="compositionally biased region" description="Polar residues" evidence="1">
    <location>
        <begin position="185"/>
        <end position="209"/>
    </location>
</feature>
<feature type="region of interest" description="Disordered" evidence="1">
    <location>
        <begin position="1"/>
        <end position="37"/>
    </location>
</feature>
<evidence type="ECO:0000313" key="3">
    <source>
        <dbReference type="Proteomes" id="UP000297245"/>
    </source>
</evidence>
<evidence type="ECO:0000256" key="1">
    <source>
        <dbReference type="SAM" id="MobiDB-lite"/>
    </source>
</evidence>
<name>A0A4S8M5N3_DENBC</name>
<dbReference type="EMBL" id="ML179153">
    <property type="protein sequence ID" value="THU97557.1"/>
    <property type="molecule type" value="Genomic_DNA"/>
</dbReference>
<evidence type="ECO:0000313" key="2">
    <source>
        <dbReference type="EMBL" id="THU97557.1"/>
    </source>
</evidence>
<gene>
    <name evidence="2" type="ORF">K435DRAFT_60915</name>
</gene>
<proteinExistence type="predicted"/>
<dbReference type="Proteomes" id="UP000297245">
    <property type="component" value="Unassembled WGS sequence"/>
</dbReference>
<feature type="compositionally biased region" description="Low complexity" evidence="1">
    <location>
        <begin position="247"/>
        <end position="261"/>
    </location>
</feature>
<dbReference type="AlphaFoldDB" id="A0A4S8M5N3"/>
<feature type="compositionally biased region" description="Low complexity" evidence="1">
    <location>
        <begin position="303"/>
        <end position="312"/>
    </location>
</feature>
<feature type="region of interest" description="Disordered" evidence="1">
    <location>
        <begin position="185"/>
        <end position="261"/>
    </location>
</feature>
<feature type="compositionally biased region" description="Polar residues" evidence="1">
    <location>
        <begin position="1"/>
        <end position="19"/>
    </location>
</feature>
<keyword evidence="3" id="KW-1185">Reference proteome</keyword>
<sequence length="523" mass="57061">MQSASEPTYSHANNSTTLSHGHRRHRRNRRSQATTPIVVVDEPRNIRDGNRWDRVSRGSDYEVCSEYEELKGRFQAVRTDPDENMLSTIAARIVELGVDMATRLDSWADIEEDYLLSMPKALVVAAEDLYWNASYMTPNPLEFIPTFMKFADAIADVLLGRKTVVKTFQTNAIPTLNHLAQTSQTNHVLPSDPQGQVPSTSTAPVTLASSLPPRSGSTVQPGPAQSTTSPTHQHDLTSPYDPLLHHNSFPPLSRSGSSRLNSGFDSQTAVFGLPQLEASSTTSMIADQLHQAGSRPFVHRSYSSLPVRSSSSNGEPISSKQRDIQIHVNTVSSPDPGPFIPDSSSSCPVPHRVIPPVGFPPVPKALITSRPAIPAGPRKQPRNNSRNHPPSPRCTLPIPRVPNPSPEVRMTITSSTEPPSASTRVSSPSIHARVYTQSRATTPSPLLPGSNVPIYAPEPIRTDIPIFINTPPTAQSSFLIPTPPPLTPSPVVWLNSQMSPPYSPHFLSQYVSITPERSLFVCT</sequence>
<feature type="region of interest" description="Disordered" evidence="1">
    <location>
        <begin position="303"/>
        <end position="322"/>
    </location>
</feature>
<reference evidence="2 3" key="1">
    <citation type="journal article" date="2019" name="Nat. Ecol. Evol.">
        <title>Megaphylogeny resolves global patterns of mushroom evolution.</title>
        <authorList>
            <person name="Varga T."/>
            <person name="Krizsan K."/>
            <person name="Foldi C."/>
            <person name="Dima B."/>
            <person name="Sanchez-Garcia M."/>
            <person name="Sanchez-Ramirez S."/>
            <person name="Szollosi G.J."/>
            <person name="Szarkandi J.G."/>
            <person name="Papp V."/>
            <person name="Albert L."/>
            <person name="Andreopoulos W."/>
            <person name="Angelini C."/>
            <person name="Antonin V."/>
            <person name="Barry K.W."/>
            <person name="Bougher N.L."/>
            <person name="Buchanan P."/>
            <person name="Buyck B."/>
            <person name="Bense V."/>
            <person name="Catcheside P."/>
            <person name="Chovatia M."/>
            <person name="Cooper J."/>
            <person name="Damon W."/>
            <person name="Desjardin D."/>
            <person name="Finy P."/>
            <person name="Geml J."/>
            <person name="Haridas S."/>
            <person name="Hughes K."/>
            <person name="Justo A."/>
            <person name="Karasinski D."/>
            <person name="Kautmanova I."/>
            <person name="Kiss B."/>
            <person name="Kocsube S."/>
            <person name="Kotiranta H."/>
            <person name="LaButti K.M."/>
            <person name="Lechner B.E."/>
            <person name="Liimatainen K."/>
            <person name="Lipzen A."/>
            <person name="Lukacs Z."/>
            <person name="Mihaltcheva S."/>
            <person name="Morgado L.N."/>
            <person name="Niskanen T."/>
            <person name="Noordeloos M.E."/>
            <person name="Ohm R.A."/>
            <person name="Ortiz-Santana B."/>
            <person name="Ovrebo C."/>
            <person name="Racz N."/>
            <person name="Riley R."/>
            <person name="Savchenko A."/>
            <person name="Shiryaev A."/>
            <person name="Soop K."/>
            <person name="Spirin V."/>
            <person name="Szebenyi C."/>
            <person name="Tomsovsky M."/>
            <person name="Tulloss R.E."/>
            <person name="Uehling J."/>
            <person name="Grigoriev I.V."/>
            <person name="Vagvolgyi C."/>
            <person name="Papp T."/>
            <person name="Martin F.M."/>
            <person name="Miettinen O."/>
            <person name="Hibbett D.S."/>
            <person name="Nagy L.G."/>
        </authorList>
    </citation>
    <scope>NUCLEOTIDE SEQUENCE [LARGE SCALE GENOMIC DNA]</scope>
    <source>
        <strain evidence="2 3">CBS 962.96</strain>
    </source>
</reference>
<feature type="region of interest" description="Disordered" evidence="1">
    <location>
        <begin position="364"/>
        <end position="430"/>
    </location>
</feature>
<organism evidence="2 3">
    <name type="scientific">Dendrothele bispora (strain CBS 962.96)</name>
    <dbReference type="NCBI Taxonomy" id="1314807"/>
    <lineage>
        <taxon>Eukaryota</taxon>
        <taxon>Fungi</taxon>
        <taxon>Dikarya</taxon>
        <taxon>Basidiomycota</taxon>
        <taxon>Agaricomycotina</taxon>
        <taxon>Agaricomycetes</taxon>
        <taxon>Agaricomycetidae</taxon>
        <taxon>Agaricales</taxon>
        <taxon>Agaricales incertae sedis</taxon>
        <taxon>Dendrothele</taxon>
    </lineage>
</organism>
<accession>A0A4S8M5N3</accession>
<feature type="compositionally biased region" description="Basic residues" evidence="1">
    <location>
        <begin position="20"/>
        <end position="30"/>
    </location>
</feature>